<gene>
    <name evidence="1" type="ORF">KME28_16885</name>
</gene>
<proteinExistence type="predicted"/>
<reference evidence="1" key="2">
    <citation type="journal article" date="2022" name="Microbiol. Resour. Announc.">
        <title>Metagenome Sequencing to Explore Phylogenomics of Terrestrial Cyanobacteria.</title>
        <authorList>
            <person name="Ward R.D."/>
            <person name="Stajich J.E."/>
            <person name="Johansen J.R."/>
            <person name="Huntemann M."/>
            <person name="Clum A."/>
            <person name="Foster B."/>
            <person name="Foster B."/>
            <person name="Roux S."/>
            <person name="Palaniappan K."/>
            <person name="Varghese N."/>
            <person name="Mukherjee S."/>
            <person name="Reddy T.B.K."/>
            <person name="Daum C."/>
            <person name="Copeland A."/>
            <person name="Chen I.A."/>
            <person name="Ivanova N.N."/>
            <person name="Kyrpides N.C."/>
            <person name="Shapiro N."/>
            <person name="Eloe-Fadrosh E.A."/>
            <person name="Pietrasiak N."/>
        </authorList>
    </citation>
    <scope>NUCLEOTIDE SEQUENCE</scope>
    <source>
        <strain evidence="1">HA4357-MV3</strain>
    </source>
</reference>
<dbReference type="EMBL" id="JAHHHW010000103">
    <property type="protein sequence ID" value="MBW4433346.1"/>
    <property type="molecule type" value="Genomic_DNA"/>
</dbReference>
<accession>A0A9E3LTR4</accession>
<organism evidence="1 2">
    <name type="scientific">Pelatocladus maniniholoensis HA4357-MV3</name>
    <dbReference type="NCBI Taxonomy" id="1117104"/>
    <lineage>
        <taxon>Bacteria</taxon>
        <taxon>Bacillati</taxon>
        <taxon>Cyanobacteriota</taxon>
        <taxon>Cyanophyceae</taxon>
        <taxon>Nostocales</taxon>
        <taxon>Nostocaceae</taxon>
        <taxon>Pelatocladus</taxon>
    </lineage>
</organism>
<evidence type="ECO:0000313" key="2">
    <source>
        <dbReference type="Proteomes" id="UP000813215"/>
    </source>
</evidence>
<comment type="caution">
    <text evidence="1">The sequence shown here is derived from an EMBL/GenBank/DDBJ whole genome shotgun (WGS) entry which is preliminary data.</text>
</comment>
<sequence length="36" mass="4237">MNLKLRQVCIGLSDWRSRVIWRCRRFAASVGSVPQF</sequence>
<reference evidence="1" key="1">
    <citation type="submission" date="2021-05" db="EMBL/GenBank/DDBJ databases">
        <authorList>
            <person name="Pietrasiak N."/>
            <person name="Ward R."/>
            <person name="Stajich J.E."/>
            <person name="Kurbessoian T."/>
        </authorList>
    </citation>
    <scope>NUCLEOTIDE SEQUENCE</scope>
    <source>
        <strain evidence="1">HA4357-MV3</strain>
    </source>
</reference>
<dbReference type="Proteomes" id="UP000813215">
    <property type="component" value="Unassembled WGS sequence"/>
</dbReference>
<name>A0A9E3LTR4_9NOST</name>
<dbReference type="AlphaFoldDB" id="A0A9E3LTR4"/>
<protein>
    <submittedName>
        <fullName evidence="1">DM13 domain-containing protein</fullName>
    </submittedName>
</protein>
<evidence type="ECO:0000313" key="1">
    <source>
        <dbReference type="EMBL" id="MBW4433346.1"/>
    </source>
</evidence>